<dbReference type="AlphaFoldDB" id="A0A016SKN3"/>
<keyword evidence="2" id="KW-1185">Reference proteome</keyword>
<evidence type="ECO:0000313" key="1">
    <source>
        <dbReference type="EMBL" id="EYB91263.1"/>
    </source>
</evidence>
<gene>
    <name evidence="1" type="primary">Acey_s0208.g2083</name>
    <name evidence="1" type="ORF">Y032_0208g2083</name>
</gene>
<sequence>MTSNETLALTLRIANQTKKDMQKYSELEAILELMRLLRVCLLFGLLVAGSASAMRSAFELDENAAPESAPLIRAKRQWGWGGGWGRPWGGGYGYGRPGWGGGWGGGWGRPWGGGYGYGRPGWGGGWGGGWG</sequence>
<name>A0A016SKN3_9BILA</name>
<protein>
    <submittedName>
        <fullName evidence="1">Uncharacterized protein</fullName>
    </submittedName>
</protein>
<dbReference type="Proteomes" id="UP000024635">
    <property type="component" value="Unassembled WGS sequence"/>
</dbReference>
<comment type="caution">
    <text evidence="1">The sequence shown here is derived from an EMBL/GenBank/DDBJ whole genome shotgun (WGS) entry which is preliminary data.</text>
</comment>
<dbReference type="EMBL" id="JARK01001544">
    <property type="protein sequence ID" value="EYB91263.1"/>
    <property type="molecule type" value="Genomic_DNA"/>
</dbReference>
<evidence type="ECO:0000313" key="2">
    <source>
        <dbReference type="Proteomes" id="UP000024635"/>
    </source>
</evidence>
<proteinExistence type="predicted"/>
<accession>A0A016SKN3</accession>
<organism evidence="1 2">
    <name type="scientific">Ancylostoma ceylanicum</name>
    <dbReference type="NCBI Taxonomy" id="53326"/>
    <lineage>
        <taxon>Eukaryota</taxon>
        <taxon>Metazoa</taxon>
        <taxon>Ecdysozoa</taxon>
        <taxon>Nematoda</taxon>
        <taxon>Chromadorea</taxon>
        <taxon>Rhabditida</taxon>
        <taxon>Rhabditina</taxon>
        <taxon>Rhabditomorpha</taxon>
        <taxon>Strongyloidea</taxon>
        <taxon>Ancylostomatidae</taxon>
        <taxon>Ancylostomatinae</taxon>
        <taxon>Ancylostoma</taxon>
    </lineage>
</organism>
<reference evidence="2" key="1">
    <citation type="journal article" date="2015" name="Nat. Genet.">
        <title>The genome and transcriptome of the zoonotic hookworm Ancylostoma ceylanicum identify infection-specific gene families.</title>
        <authorList>
            <person name="Schwarz E.M."/>
            <person name="Hu Y."/>
            <person name="Antoshechkin I."/>
            <person name="Miller M.M."/>
            <person name="Sternberg P.W."/>
            <person name="Aroian R.V."/>
        </authorList>
    </citation>
    <scope>NUCLEOTIDE SEQUENCE</scope>
    <source>
        <strain evidence="2">HY135</strain>
    </source>
</reference>